<reference evidence="1 2" key="1">
    <citation type="submission" date="2019-05" db="EMBL/GenBank/DDBJ databases">
        <title>Mikania micrantha, genome provides insights into the molecular mechanism of rapid growth.</title>
        <authorList>
            <person name="Liu B."/>
        </authorList>
    </citation>
    <scope>NUCLEOTIDE SEQUENCE [LARGE SCALE GENOMIC DNA]</scope>
    <source>
        <strain evidence="1">NLD-2019</strain>
        <tissue evidence="1">Leaf</tissue>
    </source>
</reference>
<dbReference type="Proteomes" id="UP000326396">
    <property type="component" value="Linkage Group LG6"/>
</dbReference>
<evidence type="ECO:0000313" key="1">
    <source>
        <dbReference type="EMBL" id="KAD3338614.1"/>
    </source>
</evidence>
<sequence length="116" mass="12993">MKNSSTTPYRAYSRNSKKVEDEGIVKNEMLCRASDLYRRVGPASDAMASITNWEVAIVNRAPYPPSPLDEDSIVETESDVLLHVVYPMVSNEDESPLLKRSTLDESQAINLSMRLS</sequence>
<name>A0A5N6MDD5_9ASTR</name>
<dbReference type="AlphaFoldDB" id="A0A5N6MDD5"/>
<keyword evidence="2" id="KW-1185">Reference proteome</keyword>
<evidence type="ECO:0000313" key="2">
    <source>
        <dbReference type="Proteomes" id="UP000326396"/>
    </source>
</evidence>
<accession>A0A5N6MDD5</accession>
<dbReference type="OrthoDB" id="530923at2759"/>
<dbReference type="EMBL" id="SZYD01000016">
    <property type="protein sequence ID" value="KAD3338614.1"/>
    <property type="molecule type" value="Genomic_DNA"/>
</dbReference>
<protein>
    <submittedName>
        <fullName evidence="1">Uncharacterized protein</fullName>
    </submittedName>
</protein>
<proteinExistence type="predicted"/>
<organism evidence="1 2">
    <name type="scientific">Mikania micrantha</name>
    <name type="common">bitter vine</name>
    <dbReference type="NCBI Taxonomy" id="192012"/>
    <lineage>
        <taxon>Eukaryota</taxon>
        <taxon>Viridiplantae</taxon>
        <taxon>Streptophyta</taxon>
        <taxon>Embryophyta</taxon>
        <taxon>Tracheophyta</taxon>
        <taxon>Spermatophyta</taxon>
        <taxon>Magnoliopsida</taxon>
        <taxon>eudicotyledons</taxon>
        <taxon>Gunneridae</taxon>
        <taxon>Pentapetalae</taxon>
        <taxon>asterids</taxon>
        <taxon>campanulids</taxon>
        <taxon>Asterales</taxon>
        <taxon>Asteraceae</taxon>
        <taxon>Asteroideae</taxon>
        <taxon>Heliantheae alliance</taxon>
        <taxon>Eupatorieae</taxon>
        <taxon>Mikania</taxon>
    </lineage>
</organism>
<comment type="caution">
    <text evidence="1">The sequence shown here is derived from an EMBL/GenBank/DDBJ whole genome shotgun (WGS) entry which is preliminary data.</text>
</comment>
<gene>
    <name evidence="1" type="ORF">E3N88_34135</name>
</gene>